<feature type="transmembrane region" description="Helical" evidence="5">
    <location>
        <begin position="119"/>
        <end position="137"/>
    </location>
</feature>
<dbReference type="InterPro" id="IPR023894">
    <property type="entry name" value="Sporulation_SdpB"/>
</dbReference>
<evidence type="ECO:0000313" key="7">
    <source>
        <dbReference type="EMBL" id="TCP61545.1"/>
    </source>
</evidence>
<dbReference type="AlphaFoldDB" id="A0A4R2RQU5"/>
<feature type="transmembrane region" description="Helical" evidence="5">
    <location>
        <begin position="226"/>
        <end position="247"/>
    </location>
</feature>
<dbReference type="NCBIfam" id="TIGR04033">
    <property type="entry name" value="export_SdpB"/>
    <property type="match status" value="1"/>
</dbReference>
<evidence type="ECO:0000313" key="8">
    <source>
        <dbReference type="Proteomes" id="UP000294746"/>
    </source>
</evidence>
<proteinExistence type="predicted"/>
<dbReference type="EMBL" id="SLXV01000060">
    <property type="protein sequence ID" value="TCP61545.1"/>
    <property type="molecule type" value="Genomic_DNA"/>
</dbReference>
<comment type="subcellular location">
    <subcellularLocation>
        <location evidence="1">Endomembrane system</location>
        <topology evidence="1">Multi-pass membrane protein</topology>
    </subcellularLocation>
</comment>
<dbReference type="Proteomes" id="UP000294746">
    <property type="component" value="Unassembled WGS sequence"/>
</dbReference>
<dbReference type="PANTHER" id="PTHR39535">
    <property type="entry name" value="SPORULATION-DELAYING PROTEIN SDPB"/>
    <property type="match status" value="1"/>
</dbReference>
<dbReference type="SMART" id="SM00752">
    <property type="entry name" value="HTTM"/>
    <property type="match status" value="1"/>
</dbReference>
<sequence length="329" mass="37780">MFEKIGQKVYNWAISSNPWTNVYGFARSLLAIAMAITLVFNEAQIFFRPVAGADVYPNCSGNISIFCMVPNDYFSLNFVKWIVFILLLVIASGWRPNVTGIIHWWIAYSMQVSAVTIDGGEQVAAVLTLLLIPITLTDHRTWHWQKAKDHADLYSNKFVYFRIIALCSLIAIRVQVAIIYFHSSIAKMYEPTWIDGTAVYYFLQDPMLGMNSFFLQLVKPILTSPAVVILTWGTLLLQIFLFGALFASRKYWKYYLVVALLLHETIAIMLGLISFSIVMTGALILYLNPVNNEFKFIYKIKKYFNSVGLSRIRKKFITENDPMLDIRKR</sequence>
<reference evidence="7 8" key="1">
    <citation type="submission" date="2019-03" db="EMBL/GenBank/DDBJ databases">
        <title>Genomic Encyclopedia of Type Strains, Phase IV (KMG-IV): sequencing the most valuable type-strain genomes for metagenomic binning, comparative biology and taxonomic classification.</title>
        <authorList>
            <person name="Goeker M."/>
        </authorList>
    </citation>
    <scope>NUCLEOTIDE SEQUENCE [LARGE SCALE GENOMIC DNA]</scope>
    <source>
        <strain evidence="7 8">DSM 46831</strain>
    </source>
</reference>
<evidence type="ECO:0000256" key="3">
    <source>
        <dbReference type="ARBA" id="ARBA00022989"/>
    </source>
</evidence>
<dbReference type="PANTHER" id="PTHR39535:SF2">
    <property type="entry name" value="HTTM DOMAIN-CONTAINING PROTEIN"/>
    <property type="match status" value="1"/>
</dbReference>
<organism evidence="7 8">
    <name type="scientific">Baia soyae</name>
    <dbReference type="NCBI Taxonomy" id="1544746"/>
    <lineage>
        <taxon>Bacteria</taxon>
        <taxon>Bacillati</taxon>
        <taxon>Bacillota</taxon>
        <taxon>Bacilli</taxon>
        <taxon>Bacillales</taxon>
        <taxon>Thermoactinomycetaceae</taxon>
        <taxon>Baia</taxon>
    </lineage>
</organism>
<accession>A0A4R2RQU5</accession>
<feature type="transmembrane region" description="Helical" evidence="5">
    <location>
        <begin position="158"/>
        <end position="181"/>
    </location>
</feature>
<feature type="transmembrane region" description="Helical" evidence="5">
    <location>
        <begin position="254"/>
        <end position="287"/>
    </location>
</feature>
<keyword evidence="3 5" id="KW-1133">Transmembrane helix</keyword>
<evidence type="ECO:0000256" key="1">
    <source>
        <dbReference type="ARBA" id="ARBA00004127"/>
    </source>
</evidence>
<gene>
    <name evidence="7" type="ORF">EDD57_1607</name>
</gene>
<dbReference type="GO" id="GO:0012505">
    <property type="term" value="C:endomembrane system"/>
    <property type="evidence" value="ECO:0007669"/>
    <property type="project" value="UniProtKB-SubCell"/>
</dbReference>
<feature type="transmembrane region" description="Helical" evidence="5">
    <location>
        <begin position="81"/>
        <end position="107"/>
    </location>
</feature>
<comment type="caution">
    <text evidence="7">The sequence shown here is derived from an EMBL/GenBank/DDBJ whole genome shotgun (WGS) entry which is preliminary data.</text>
</comment>
<dbReference type="InterPro" id="IPR052964">
    <property type="entry name" value="Sporulation_signal_mat"/>
</dbReference>
<keyword evidence="4 5" id="KW-0472">Membrane</keyword>
<keyword evidence="2 5" id="KW-0812">Transmembrane</keyword>
<dbReference type="OrthoDB" id="128729at2"/>
<dbReference type="RefSeq" id="WP_131849953.1">
    <property type="nucleotide sequence ID" value="NZ_SLXV01000060.1"/>
</dbReference>
<feature type="domain" description="HTTM-like" evidence="6">
    <location>
        <begin position="15"/>
        <end position="291"/>
    </location>
</feature>
<evidence type="ECO:0000259" key="6">
    <source>
        <dbReference type="SMART" id="SM00752"/>
    </source>
</evidence>
<name>A0A4R2RQU5_9BACL</name>
<evidence type="ECO:0000256" key="5">
    <source>
        <dbReference type="SAM" id="Phobius"/>
    </source>
</evidence>
<protein>
    <submittedName>
        <fullName evidence="7">Antimicrobial peptide system SdpB family protein</fullName>
    </submittedName>
</protein>
<evidence type="ECO:0000256" key="4">
    <source>
        <dbReference type="ARBA" id="ARBA00023136"/>
    </source>
</evidence>
<keyword evidence="8" id="KW-1185">Reference proteome</keyword>
<evidence type="ECO:0000256" key="2">
    <source>
        <dbReference type="ARBA" id="ARBA00022692"/>
    </source>
</evidence>
<dbReference type="InterPro" id="IPR011020">
    <property type="entry name" value="HTTM-like"/>
</dbReference>